<accession>A0A6P4YAG0</accession>
<protein>
    <submittedName>
        <fullName evidence="3">Uncharacterized protein LOC109471174 isoform X1</fullName>
    </submittedName>
</protein>
<evidence type="ECO:0000313" key="3">
    <source>
        <dbReference type="RefSeq" id="XP_019626020.1"/>
    </source>
</evidence>
<dbReference type="RefSeq" id="XP_019626020.1">
    <property type="nucleotide sequence ID" value="XM_019770461.1"/>
</dbReference>
<feature type="compositionally biased region" description="Acidic residues" evidence="1">
    <location>
        <begin position="7"/>
        <end position="17"/>
    </location>
</feature>
<name>A0A6P4YAG0_BRABE</name>
<keyword evidence="2" id="KW-1185">Reference proteome</keyword>
<organism evidence="2 3">
    <name type="scientific">Branchiostoma belcheri</name>
    <name type="common">Amphioxus</name>
    <dbReference type="NCBI Taxonomy" id="7741"/>
    <lineage>
        <taxon>Eukaryota</taxon>
        <taxon>Metazoa</taxon>
        <taxon>Chordata</taxon>
        <taxon>Cephalochordata</taxon>
        <taxon>Leptocardii</taxon>
        <taxon>Amphioxiformes</taxon>
        <taxon>Branchiostomatidae</taxon>
        <taxon>Branchiostoma</taxon>
    </lineage>
</organism>
<reference evidence="3" key="1">
    <citation type="submission" date="2025-08" db="UniProtKB">
        <authorList>
            <consortium name="RefSeq"/>
        </authorList>
    </citation>
    <scope>IDENTIFICATION</scope>
    <source>
        <tissue evidence="3">Gonad</tissue>
    </source>
</reference>
<feature type="region of interest" description="Disordered" evidence="1">
    <location>
        <begin position="1"/>
        <end position="61"/>
    </location>
</feature>
<dbReference type="OrthoDB" id="2133451at2759"/>
<dbReference type="AlphaFoldDB" id="A0A6P4YAG0"/>
<proteinExistence type="predicted"/>
<dbReference type="GeneID" id="109471174"/>
<evidence type="ECO:0000313" key="2">
    <source>
        <dbReference type="Proteomes" id="UP000515135"/>
    </source>
</evidence>
<sequence length="378" mass="42294">MMFSPDGDLDILSEDGEFAAKLSRSGPPPYGYAGQQRTEAPQTTTDSHESDAESPRSWSSVLSPSRVRVGVSSWLETGKQLSSRVHALVKDTTAVSPASPVKVETDAPLTAEDVPVSPQLMKSVALAFRRQEEINKANANLCRLNYAVNVANYVKHKQVEQAVVQGQKQLWKLNNRVHHQAETIGHLQDGVRNLSTQVQLQKETAQRMKNSIDAQQQLFSSTILENRMELERQQSLLAKQQAAMDHLIRQKLKHDFFVDSGLLVGTVWFVNSLLVDYPLKTVLVFVPRTKLRNWLRQATKALLVLQMMGLLKSWSVRCGLHNSVGSLLPYIQHASTVAMAKLQELRAVRVWRRRPALPPDQGDDDDADRPPQTALNLC</sequence>
<dbReference type="KEGG" id="bbel:109471174"/>
<feature type="region of interest" description="Disordered" evidence="1">
    <location>
        <begin position="356"/>
        <end position="378"/>
    </location>
</feature>
<feature type="compositionally biased region" description="Polar residues" evidence="1">
    <location>
        <begin position="35"/>
        <end position="45"/>
    </location>
</feature>
<dbReference type="Proteomes" id="UP000515135">
    <property type="component" value="Unplaced"/>
</dbReference>
<gene>
    <name evidence="3" type="primary">LOC109471174</name>
</gene>
<evidence type="ECO:0000256" key="1">
    <source>
        <dbReference type="SAM" id="MobiDB-lite"/>
    </source>
</evidence>